<dbReference type="AlphaFoldDB" id="A0A7X3LH98"/>
<evidence type="ECO:0000313" key="2">
    <source>
        <dbReference type="Proteomes" id="UP000460318"/>
    </source>
</evidence>
<dbReference type="EMBL" id="WUBI01000003">
    <property type="protein sequence ID" value="MWV45606.1"/>
    <property type="molecule type" value="Genomic_DNA"/>
</dbReference>
<name>A0A7X3LH98_9BACL</name>
<keyword evidence="2" id="KW-1185">Reference proteome</keyword>
<comment type="caution">
    <text evidence="1">The sequence shown here is derived from an EMBL/GenBank/DDBJ whole genome shotgun (WGS) entry which is preliminary data.</text>
</comment>
<accession>A0A7X3LH98</accession>
<dbReference type="Proteomes" id="UP000460318">
    <property type="component" value="Unassembled WGS sequence"/>
</dbReference>
<organism evidence="1 2">
    <name type="scientific">Paenibacillus dendrobii</name>
    <dbReference type="NCBI Taxonomy" id="2691084"/>
    <lineage>
        <taxon>Bacteria</taxon>
        <taxon>Bacillati</taxon>
        <taxon>Bacillota</taxon>
        <taxon>Bacilli</taxon>
        <taxon>Bacillales</taxon>
        <taxon>Paenibacillaceae</taxon>
        <taxon>Paenibacillus</taxon>
    </lineage>
</organism>
<dbReference type="RefSeq" id="WP_160499212.1">
    <property type="nucleotide sequence ID" value="NZ_WUBI01000003.1"/>
</dbReference>
<gene>
    <name evidence="1" type="ORF">GRF59_18495</name>
</gene>
<evidence type="ECO:0000313" key="1">
    <source>
        <dbReference type="EMBL" id="MWV45606.1"/>
    </source>
</evidence>
<sequence>MGKELAAGVDNELNILLNIVVKKNNRQDWLYTKQKRAIKVVTLVPVFLFSEVETWVKAAERTISYAIS</sequence>
<proteinExistence type="predicted"/>
<reference evidence="1 2" key="1">
    <citation type="submission" date="2019-12" db="EMBL/GenBank/DDBJ databases">
        <title>Paenibacillus sp. nov., an endophytic bacterium isolated from the stem of Dendrobium.</title>
        <authorList>
            <person name="Zhao R."/>
        </authorList>
    </citation>
    <scope>NUCLEOTIDE SEQUENCE [LARGE SCALE GENOMIC DNA]</scope>
    <source>
        <strain evidence="1 2">HJL G12</strain>
    </source>
</reference>
<protein>
    <submittedName>
        <fullName evidence="1">Uncharacterized protein</fullName>
    </submittedName>
</protein>